<keyword evidence="5" id="KW-0547">Nucleotide-binding</keyword>
<dbReference type="Pfam" id="PF00370">
    <property type="entry name" value="FGGY_N"/>
    <property type="match status" value="1"/>
</dbReference>
<comment type="pathway">
    <text evidence="1">Polyol metabolism; glycerol degradation via glycerol kinase pathway; sn-glycerol 3-phosphate from glycerol: step 1/1.</text>
</comment>
<dbReference type="NCBIfam" id="TIGR01311">
    <property type="entry name" value="glycerol_kin"/>
    <property type="match status" value="1"/>
</dbReference>
<dbReference type="FunFam" id="3.30.420.40:FF:000007">
    <property type="entry name" value="Glycerol kinase"/>
    <property type="match status" value="1"/>
</dbReference>
<evidence type="ECO:0000259" key="12">
    <source>
        <dbReference type="Pfam" id="PF00370"/>
    </source>
</evidence>
<reference evidence="14 15" key="1">
    <citation type="submission" date="2019-04" db="EMBL/GenBank/DDBJ databases">
        <title>Taxonomy of novel Haliea sp. from mangrove soil of West Coast of India.</title>
        <authorList>
            <person name="Verma A."/>
            <person name="Kumar P."/>
            <person name="Krishnamurthi S."/>
        </authorList>
    </citation>
    <scope>NUCLEOTIDE SEQUENCE [LARGE SCALE GENOMIC DNA]</scope>
    <source>
        <strain evidence="14 15">SAOS-164</strain>
    </source>
</reference>
<keyword evidence="8" id="KW-0067">ATP-binding</keyword>
<dbReference type="FunFam" id="3.30.420.40:FF:000008">
    <property type="entry name" value="Glycerol kinase"/>
    <property type="match status" value="1"/>
</dbReference>
<dbReference type="InterPro" id="IPR018484">
    <property type="entry name" value="FGGY_N"/>
</dbReference>
<dbReference type="GO" id="GO:0005524">
    <property type="term" value="F:ATP binding"/>
    <property type="evidence" value="ECO:0007669"/>
    <property type="project" value="UniProtKB-KW"/>
</dbReference>
<dbReference type="InterPro" id="IPR000577">
    <property type="entry name" value="Carb_kinase_FGGY"/>
</dbReference>
<accession>A0A4Z0M5G2</accession>
<keyword evidence="4 11" id="KW-0808">Transferase</keyword>
<evidence type="ECO:0000256" key="2">
    <source>
        <dbReference type="ARBA" id="ARBA00009156"/>
    </source>
</evidence>
<dbReference type="PIRSF" id="PIRSF000538">
    <property type="entry name" value="GlpK"/>
    <property type="match status" value="1"/>
</dbReference>
<dbReference type="OrthoDB" id="9805576at2"/>
<dbReference type="CDD" id="cd07786">
    <property type="entry name" value="FGGY_EcGK_like"/>
    <property type="match status" value="1"/>
</dbReference>
<dbReference type="EMBL" id="SRLE01000005">
    <property type="protein sequence ID" value="TGD74724.1"/>
    <property type="molecule type" value="Genomic_DNA"/>
</dbReference>
<evidence type="ECO:0000256" key="5">
    <source>
        <dbReference type="ARBA" id="ARBA00022741"/>
    </source>
</evidence>
<dbReference type="Gene3D" id="3.30.420.40">
    <property type="match status" value="2"/>
</dbReference>
<dbReference type="GO" id="GO:0006072">
    <property type="term" value="P:glycerol-3-phosphate metabolic process"/>
    <property type="evidence" value="ECO:0007669"/>
    <property type="project" value="InterPro"/>
</dbReference>
<dbReference type="InterPro" id="IPR018483">
    <property type="entry name" value="Carb_kinase_FGGY_CS"/>
</dbReference>
<feature type="domain" description="Carbohydrate kinase FGGY N-terminal" evidence="12">
    <location>
        <begin position="4"/>
        <end position="251"/>
    </location>
</feature>
<dbReference type="InterPro" id="IPR018485">
    <property type="entry name" value="FGGY_C"/>
</dbReference>
<evidence type="ECO:0000256" key="6">
    <source>
        <dbReference type="ARBA" id="ARBA00022777"/>
    </source>
</evidence>
<evidence type="ECO:0000256" key="9">
    <source>
        <dbReference type="ARBA" id="ARBA00043149"/>
    </source>
</evidence>
<comment type="similarity">
    <text evidence="2 11">Belongs to the FGGY kinase family.</text>
</comment>
<dbReference type="GO" id="GO:0005829">
    <property type="term" value="C:cytosol"/>
    <property type="evidence" value="ECO:0007669"/>
    <property type="project" value="UniProtKB-ARBA"/>
</dbReference>
<evidence type="ECO:0000259" key="13">
    <source>
        <dbReference type="Pfam" id="PF02782"/>
    </source>
</evidence>
<evidence type="ECO:0000256" key="11">
    <source>
        <dbReference type="RuleBase" id="RU003733"/>
    </source>
</evidence>
<sequence>MAEYILAIDQGTTGSTVALMDAGGRLCASVNYEFPQIYPHPGWVEHRPAEIWASVLKGIRAVLRKGVCKPREIVAIGITNQRETAVLWDRDSSEAVNNAIVWQCRRTTDFCETLRGAGHEKTIRRRSGLVLDPYFSASKYRWLLRNTPGIRGRLKDGRLAAGTIDSYLIWQLTAGAAHVTDISNASRTSLMNLEEGGWDHRLLDIFEVPADILPRIVPSSGILGHTRGVPGLPDGIPIAGVAGDQQAALFGQACFGRGEAKCTFGTGSFIVMNTGAEVVRSSAGLLSTVAWQLGERSKPVYALEGGAFVCGAAVQWLRDGLGIIRKATEIEALAASVEDSGGVEFVPALTGLGAPHWAPEARGTITGLTRGSHRGHLARATLDAMALQNADILRAMEEELGKRMKPLRVDGGAAANNLLMQIQADVLGRKLIRPSMIETTVAGACYLAGLGVGLWQSQKEIREIWSVEREFAVQMSTAARRKRLSAWNDAVKRTLL</sequence>
<comment type="catalytic activity">
    <reaction evidence="10">
        <text>glycerol + ATP = sn-glycerol 3-phosphate + ADP + H(+)</text>
        <dbReference type="Rhea" id="RHEA:21644"/>
        <dbReference type="ChEBI" id="CHEBI:15378"/>
        <dbReference type="ChEBI" id="CHEBI:17754"/>
        <dbReference type="ChEBI" id="CHEBI:30616"/>
        <dbReference type="ChEBI" id="CHEBI:57597"/>
        <dbReference type="ChEBI" id="CHEBI:456216"/>
        <dbReference type="EC" id="2.7.1.30"/>
    </reaction>
</comment>
<organism evidence="14 15">
    <name type="scientific">Mangrovimicrobium sediminis</name>
    <dbReference type="NCBI Taxonomy" id="2562682"/>
    <lineage>
        <taxon>Bacteria</taxon>
        <taxon>Pseudomonadati</taxon>
        <taxon>Pseudomonadota</taxon>
        <taxon>Gammaproteobacteria</taxon>
        <taxon>Cellvibrionales</taxon>
        <taxon>Halieaceae</taxon>
        <taxon>Mangrovimicrobium</taxon>
    </lineage>
</organism>
<evidence type="ECO:0000256" key="3">
    <source>
        <dbReference type="ARBA" id="ARBA00012099"/>
    </source>
</evidence>
<comment type="caution">
    <text evidence="14">The sequence shown here is derived from an EMBL/GenBank/DDBJ whole genome shotgun (WGS) entry which is preliminary data.</text>
</comment>
<dbReference type="PANTHER" id="PTHR10196">
    <property type="entry name" value="SUGAR KINASE"/>
    <property type="match status" value="1"/>
</dbReference>
<evidence type="ECO:0000256" key="1">
    <source>
        <dbReference type="ARBA" id="ARBA00005190"/>
    </source>
</evidence>
<dbReference type="PANTHER" id="PTHR10196:SF69">
    <property type="entry name" value="GLYCEROL KINASE"/>
    <property type="match status" value="1"/>
</dbReference>
<evidence type="ECO:0000256" key="4">
    <source>
        <dbReference type="ARBA" id="ARBA00022679"/>
    </source>
</evidence>
<protein>
    <recommendedName>
        <fullName evidence="3">glycerol kinase</fullName>
        <ecNumber evidence="3">2.7.1.30</ecNumber>
    </recommendedName>
    <alternativeName>
        <fullName evidence="9">ATP:glycerol 3-phosphotransferase</fullName>
    </alternativeName>
</protein>
<evidence type="ECO:0000313" key="14">
    <source>
        <dbReference type="EMBL" id="TGD74724.1"/>
    </source>
</evidence>
<dbReference type="Pfam" id="PF02782">
    <property type="entry name" value="FGGY_C"/>
    <property type="match status" value="1"/>
</dbReference>
<dbReference type="EC" id="2.7.1.30" evidence="3"/>
<evidence type="ECO:0000256" key="10">
    <source>
        <dbReference type="ARBA" id="ARBA00052101"/>
    </source>
</evidence>
<evidence type="ECO:0000256" key="7">
    <source>
        <dbReference type="ARBA" id="ARBA00022798"/>
    </source>
</evidence>
<gene>
    <name evidence="14" type="primary">glpK</name>
    <name evidence="14" type="ORF">E4634_05860</name>
</gene>
<dbReference type="NCBIfam" id="NF000756">
    <property type="entry name" value="PRK00047.1"/>
    <property type="match status" value="1"/>
</dbReference>
<proteinExistence type="inferred from homology"/>
<feature type="domain" description="Carbohydrate kinase FGGY C-terminal" evidence="13">
    <location>
        <begin position="260"/>
        <end position="449"/>
    </location>
</feature>
<dbReference type="InterPro" id="IPR043129">
    <property type="entry name" value="ATPase_NBD"/>
</dbReference>
<keyword evidence="15" id="KW-1185">Reference proteome</keyword>
<dbReference type="AlphaFoldDB" id="A0A4Z0M5G2"/>
<evidence type="ECO:0000313" key="15">
    <source>
        <dbReference type="Proteomes" id="UP000298050"/>
    </source>
</evidence>
<dbReference type="Proteomes" id="UP000298050">
    <property type="component" value="Unassembled WGS sequence"/>
</dbReference>
<keyword evidence="7" id="KW-0319">Glycerol metabolism</keyword>
<dbReference type="GO" id="GO:0004370">
    <property type="term" value="F:glycerol kinase activity"/>
    <property type="evidence" value="ECO:0007669"/>
    <property type="project" value="UniProtKB-EC"/>
</dbReference>
<keyword evidence="6 11" id="KW-0418">Kinase</keyword>
<name>A0A4Z0M5G2_9GAMM</name>
<dbReference type="PROSITE" id="PS00933">
    <property type="entry name" value="FGGY_KINASES_1"/>
    <property type="match status" value="1"/>
</dbReference>
<evidence type="ECO:0000256" key="8">
    <source>
        <dbReference type="ARBA" id="ARBA00022840"/>
    </source>
</evidence>
<dbReference type="SUPFAM" id="SSF53067">
    <property type="entry name" value="Actin-like ATPase domain"/>
    <property type="match status" value="2"/>
</dbReference>
<dbReference type="PROSITE" id="PS00445">
    <property type="entry name" value="FGGY_KINASES_2"/>
    <property type="match status" value="1"/>
</dbReference>
<dbReference type="InterPro" id="IPR005999">
    <property type="entry name" value="Glycerol_kin"/>
</dbReference>
<dbReference type="GO" id="GO:0006071">
    <property type="term" value="P:glycerol metabolic process"/>
    <property type="evidence" value="ECO:0007669"/>
    <property type="project" value="UniProtKB-KW"/>
</dbReference>
<dbReference type="RefSeq" id="WP_135441761.1">
    <property type="nucleotide sequence ID" value="NZ_SRLE01000005.1"/>
</dbReference>